<reference evidence="3" key="1">
    <citation type="submission" date="2025-08" db="UniProtKB">
        <authorList>
            <consortium name="RefSeq"/>
        </authorList>
    </citation>
    <scope>IDENTIFICATION</scope>
</reference>
<dbReference type="GeneID" id="107272495"/>
<feature type="transmembrane region" description="Helical" evidence="1">
    <location>
        <begin position="167"/>
        <end position="188"/>
    </location>
</feature>
<dbReference type="Proteomes" id="UP000694920">
    <property type="component" value="Unplaced"/>
</dbReference>
<dbReference type="AlphaFoldDB" id="A0AAJ7C9C3"/>
<dbReference type="RefSeq" id="XP_015605182.1">
    <property type="nucleotide sequence ID" value="XM_015749696.2"/>
</dbReference>
<gene>
    <name evidence="3" type="primary">LOC107272495</name>
</gene>
<evidence type="ECO:0000313" key="3">
    <source>
        <dbReference type="RefSeq" id="XP_015605182.1"/>
    </source>
</evidence>
<dbReference type="KEGG" id="ccin:107272495"/>
<feature type="transmembrane region" description="Helical" evidence="1">
    <location>
        <begin position="29"/>
        <end position="54"/>
    </location>
</feature>
<keyword evidence="1" id="KW-0472">Membrane</keyword>
<accession>A0AAJ7C9C3</accession>
<keyword evidence="2" id="KW-1185">Reference proteome</keyword>
<organism evidence="2 3">
    <name type="scientific">Cephus cinctus</name>
    <name type="common">Wheat stem sawfly</name>
    <dbReference type="NCBI Taxonomy" id="211228"/>
    <lineage>
        <taxon>Eukaryota</taxon>
        <taxon>Metazoa</taxon>
        <taxon>Ecdysozoa</taxon>
        <taxon>Arthropoda</taxon>
        <taxon>Hexapoda</taxon>
        <taxon>Insecta</taxon>
        <taxon>Pterygota</taxon>
        <taxon>Neoptera</taxon>
        <taxon>Endopterygota</taxon>
        <taxon>Hymenoptera</taxon>
        <taxon>Cephoidea</taxon>
        <taxon>Cephidae</taxon>
        <taxon>Cephus</taxon>
    </lineage>
</organism>
<keyword evidence="1" id="KW-0812">Transmembrane</keyword>
<proteinExistence type="predicted"/>
<sequence>MANPKWCVVQDPGNVVAHPLIKMTDRLSLGINLSIFLILTIFATLLFLPLRLLLDTNYETRQDDVVMPESVVEPRPSEPEEIMIDFRALRICPGYRYSLLIKSIYLSDYDGNCTFFIEKDVVVEERIAPEEDLDTAVVPLQEVEESAGVVVEKIEGRDQGKNSRTKSISMAGHILAAMLTVSSIVALVEVLRIRFGKPEGPSACGNVASRKGSLVDYSQRRYTHVKMQPQRSFEKQGIYTEARVQGLRLLGAKPPPLIRRSSFPTQLARKSIVIPGGGTPLSRTMSRRQSVDSEDEIGVLNTPLHHRTRLIRRH</sequence>
<evidence type="ECO:0000313" key="2">
    <source>
        <dbReference type="Proteomes" id="UP000694920"/>
    </source>
</evidence>
<keyword evidence="1" id="KW-1133">Transmembrane helix</keyword>
<protein>
    <submittedName>
        <fullName evidence="3">Uncharacterized protein LOC107272495 isoform X1</fullName>
    </submittedName>
</protein>
<name>A0AAJ7C9C3_CEPCN</name>
<evidence type="ECO:0000256" key="1">
    <source>
        <dbReference type="SAM" id="Phobius"/>
    </source>
</evidence>